<feature type="chain" id="PRO_5046503364" description="Secreted protein" evidence="1">
    <location>
        <begin position="29"/>
        <end position="163"/>
    </location>
</feature>
<feature type="signal peptide" evidence="1">
    <location>
        <begin position="1"/>
        <end position="28"/>
    </location>
</feature>
<gene>
    <name evidence="2" type="ORF">IWX46DRAFT_463022</name>
</gene>
<proteinExistence type="predicted"/>
<name>A0ABR1MHM8_9PEZI</name>
<sequence length="163" mass="17378">MWPHYIQTTTGATMALFALLLSINFGSLTPNGQSPHHNTKTMAPHDTTTENENNDFEVITANEVSQIQQQQASRAVLGIRPAAGASSKGRRLFKGALRTATAAVATGAAKVAQKVAEKTKVPKEPTPDQALCPCLADPVNGWMSCKIYGHVRAKLKEKGIVAA</sequence>
<keyword evidence="3" id="KW-1185">Reference proteome</keyword>
<accession>A0ABR1MHM8</accession>
<reference evidence="2 3" key="1">
    <citation type="submission" date="2024-04" db="EMBL/GenBank/DDBJ databases">
        <title>Phyllosticta paracitricarpa is synonymous to the EU quarantine fungus P. citricarpa based on phylogenomic analyses.</title>
        <authorList>
            <consortium name="Lawrence Berkeley National Laboratory"/>
            <person name="Van Ingen-Buijs V.A."/>
            <person name="Van Westerhoven A.C."/>
            <person name="Haridas S."/>
            <person name="Skiadas P."/>
            <person name="Martin F."/>
            <person name="Groenewald J.Z."/>
            <person name="Crous P.W."/>
            <person name="Seidl M.F."/>
        </authorList>
    </citation>
    <scope>NUCLEOTIDE SEQUENCE [LARGE SCALE GENOMIC DNA]</scope>
    <source>
        <strain evidence="2 3">CBS 122670</strain>
    </source>
</reference>
<evidence type="ECO:0000256" key="1">
    <source>
        <dbReference type="SAM" id="SignalP"/>
    </source>
</evidence>
<protein>
    <recommendedName>
        <fullName evidence="4">Secreted protein</fullName>
    </recommendedName>
</protein>
<evidence type="ECO:0008006" key="4">
    <source>
        <dbReference type="Google" id="ProtNLM"/>
    </source>
</evidence>
<comment type="caution">
    <text evidence="2">The sequence shown here is derived from an EMBL/GenBank/DDBJ whole genome shotgun (WGS) entry which is preliminary data.</text>
</comment>
<dbReference type="Proteomes" id="UP001365128">
    <property type="component" value="Unassembled WGS sequence"/>
</dbReference>
<organism evidence="2 3">
    <name type="scientific">Phyllosticta citricarpa</name>
    <dbReference type="NCBI Taxonomy" id="55181"/>
    <lineage>
        <taxon>Eukaryota</taxon>
        <taxon>Fungi</taxon>
        <taxon>Dikarya</taxon>
        <taxon>Ascomycota</taxon>
        <taxon>Pezizomycotina</taxon>
        <taxon>Dothideomycetes</taxon>
        <taxon>Dothideomycetes incertae sedis</taxon>
        <taxon>Botryosphaeriales</taxon>
        <taxon>Phyllostictaceae</taxon>
        <taxon>Phyllosticta</taxon>
    </lineage>
</organism>
<evidence type="ECO:0000313" key="3">
    <source>
        <dbReference type="Proteomes" id="UP001365128"/>
    </source>
</evidence>
<evidence type="ECO:0000313" key="2">
    <source>
        <dbReference type="EMBL" id="KAK7549506.1"/>
    </source>
</evidence>
<dbReference type="EMBL" id="JBBPDW010000009">
    <property type="protein sequence ID" value="KAK7549506.1"/>
    <property type="molecule type" value="Genomic_DNA"/>
</dbReference>
<keyword evidence="1" id="KW-0732">Signal</keyword>